<name>A0ABT9J598_9BACL</name>
<feature type="chain" id="PRO_5045762638" evidence="1">
    <location>
        <begin position="30"/>
        <end position="682"/>
    </location>
</feature>
<dbReference type="EMBL" id="JAVAMP010000019">
    <property type="protein sequence ID" value="MDP5276791.1"/>
    <property type="molecule type" value="Genomic_DNA"/>
</dbReference>
<comment type="caution">
    <text evidence="2">The sequence shown here is derived from an EMBL/GenBank/DDBJ whole genome shotgun (WGS) entry which is preliminary data.</text>
</comment>
<evidence type="ECO:0000313" key="3">
    <source>
        <dbReference type="Proteomes" id="UP001231941"/>
    </source>
</evidence>
<sequence>MKGFKKFLMIPALVAAVTTGGVVQPTAFAEEIVNPNDLVDYGDGVYGDTPSAELLTPLYDLVDSTPGVGLESEYASEEQKLIGQFDYVPIKLSNVPLNIELFSNTLTDLEKQLGGDTNPVMGYIYGNGNKERGVDARPSNYTFTLDGFHDNYRRYDSTTNGPDIAINSDGVAVQMAYASNGDSNLNFNIGRYIEGINQFEWKGGSSRDVASSERYKVKDGVNVVGKRPEVIFLNDNTLLEVHIKDGKLKYNIGKLITGNTIDDYRIDWAYHGDGTSFIDNVNAATVALGLDMNDHGDIVLSYSGNSSKKLYIKTAHWDNSNATLTWGAKYAGNYNASTGTDVAITNAGEVIAVYSDFGQLATNKVYYDSLKLNNDGTLSSIRLHQKIGDGQAPSLAINHGGQVVLTYKNTDHDWASETGDFSVYQSVGQLRKANDGIDWYSQKTKIGYEGRQPDINFIDDHTVVTVFKGAKNDRAYASVAPLVPTVSSTDVTLMINPNSKIAANSEIYYSDSYKKIGGPWFDDGSGHGQTQSKEYTYGFTVGESKELAKTVGFSFSETQSVNLTLNPEAIIDIDLGEASFEESVTREWSDELSETASSSFETYFETTDSIEYTPNDIENGHFQFAFYQPVRTLTFEPGSNLDQAKKKLNELPIFKNKVITIDGSFNYHDNNVQPVIIYYPSN</sequence>
<evidence type="ECO:0000313" key="2">
    <source>
        <dbReference type="EMBL" id="MDP5276791.1"/>
    </source>
</evidence>
<keyword evidence="3" id="KW-1185">Reference proteome</keyword>
<protein>
    <submittedName>
        <fullName evidence="2">Uncharacterized protein</fullName>
    </submittedName>
</protein>
<organism evidence="2 3">
    <name type="scientific">Chengkuizengella axinellae</name>
    <dbReference type="NCBI Taxonomy" id="3064388"/>
    <lineage>
        <taxon>Bacteria</taxon>
        <taxon>Bacillati</taxon>
        <taxon>Bacillota</taxon>
        <taxon>Bacilli</taxon>
        <taxon>Bacillales</taxon>
        <taxon>Paenibacillaceae</taxon>
        <taxon>Chengkuizengella</taxon>
    </lineage>
</organism>
<evidence type="ECO:0000256" key="1">
    <source>
        <dbReference type="SAM" id="SignalP"/>
    </source>
</evidence>
<feature type="signal peptide" evidence="1">
    <location>
        <begin position="1"/>
        <end position="29"/>
    </location>
</feature>
<accession>A0ABT9J598</accession>
<dbReference type="RefSeq" id="WP_305994100.1">
    <property type="nucleotide sequence ID" value="NZ_JAVAMP010000019.1"/>
</dbReference>
<reference evidence="2 3" key="1">
    <citation type="submission" date="2023-08" db="EMBL/GenBank/DDBJ databases">
        <authorList>
            <person name="Park J.-S."/>
        </authorList>
    </citation>
    <scope>NUCLEOTIDE SEQUENCE [LARGE SCALE GENOMIC DNA]</scope>
    <source>
        <strain evidence="2 3">2205SS18-9</strain>
    </source>
</reference>
<dbReference type="Proteomes" id="UP001231941">
    <property type="component" value="Unassembled WGS sequence"/>
</dbReference>
<keyword evidence="1" id="KW-0732">Signal</keyword>
<gene>
    <name evidence="2" type="ORF">Q5Y73_22110</name>
</gene>
<proteinExistence type="predicted"/>